<dbReference type="EC" id="7.1.1.-" evidence="7"/>
<feature type="transmembrane region" description="Helical" evidence="8">
    <location>
        <begin position="96"/>
        <end position="118"/>
    </location>
</feature>
<evidence type="ECO:0000256" key="2">
    <source>
        <dbReference type="ARBA" id="ARBA00008472"/>
    </source>
</evidence>
<evidence type="ECO:0000313" key="10">
    <source>
        <dbReference type="Proteomes" id="UP001162734"/>
    </source>
</evidence>
<evidence type="ECO:0000313" key="9">
    <source>
        <dbReference type="EMBL" id="BDG07025.1"/>
    </source>
</evidence>
<comment type="catalytic activity">
    <reaction evidence="7">
        <text>a quinone + NADH + 5 H(+)(in) = a quinol + NAD(+) + 4 H(+)(out)</text>
        <dbReference type="Rhea" id="RHEA:57888"/>
        <dbReference type="ChEBI" id="CHEBI:15378"/>
        <dbReference type="ChEBI" id="CHEBI:24646"/>
        <dbReference type="ChEBI" id="CHEBI:57540"/>
        <dbReference type="ChEBI" id="CHEBI:57945"/>
        <dbReference type="ChEBI" id="CHEBI:132124"/>
    </reaction>
</comment>
<gene>
    <name evidence="9" type="primary">nuoA</name>
    <name evidence="9" type="ORF">AMPC_01380</name>
</gene>
<keyword evidence="4 7" id="KW-0812">Transmembrane</keyword>
<dbReference type="PANTHER" id="PTHR11058">
    <property type="entry name" value="NADH-UBIQUINONE OXIDOREDUCTASE CHAIN 3"/>
    <property type="match status" value="1"/>
</dbReference>
<organism evidence="9 10">
    <name type="scientific">Anaeromyxobacter paludicola</name>
    <dbReference type="NCBI Taxonomy" id="2918171"/>
    <lineage>
        <taxon>Bacteria</taxon>
        <taxon>Pseudomonadati</taxon>
        <taxon>Myxococcota</taxon>
        <taxon>Myxococcia</taxon>
        <taxon>Myxococcales</taxon>
        <taxon>Cystobacterineae</taxon>
        <taxon>Anaeromyxobacteraceae</taxon>
        <taxon>Anaeromyxobacter</taxon>
    </lineage>
</organism>
<dbReference type="Pfam" id="PF00507">
    <property type="entry name" value="Oxidored_q4"/>
    <property type="match status" value="1"/>
</dbReference>
<keyword evidence="10" id="KW-1185">Reference proteome</keyword>
<comment type="subcellular location">
    <subcellularLocation>
        <location evidence="7">Cell membrane</location>
        <topology evidence="7">Multi-pass membrane protein</topology>
    </subcellularLocation>
    <subcellularLocation>
        <location evidence="1">Membrane</location>
    </subcellularLocation>
</comment>
<reference evidence="10" key="1">
    <citation type="journal article" date="2022" name="Int. J. Syst. Evol. Microbiol.">
        <title>Anaeromyxobacter oryzae sp. nov., Anaeromyxobacter diazotrophicus sp. nov. and Anaeromyxobacter paludicola sp. nov., isolated from paddy soils.</title>
        <authorList>
            <person name="Itoh H."/>
            <person name="Xu Z."/>
            <person name="Mise K."/>
            <person name="Masuda Y."/>
            <person name="Ushijima N."/>
            <person name="Hayakawa C."/>
            <person name="Shiratori Y."/>
            <person name="Senoo K."/>
        </authorList>
    </citation>
    <scope>NUCLEOTIDE SEQUENCE [LARGE SCALE GENOMIC DNA]</scope>
    <source>
        <strain evidence="10">Red630</strain>
    </source>
</reference>
<dbReference type="Proteomes" id="UP001162734">
    <property type="component" value="Chromosome"/>
</dbReference>
<sequence>MGFQFGAILAFAAVAIAFAAGGLTIGRLVRPDIPGVDKSVTYECGERPIGKAWFNFNPRFYLIALVFVVFEVDIALTFPVVAVYKAWVGKSSLTAWIAFAELLLFTVILVVGLVWVWIHGDLEWVKKFEADERPSLRSPSGPDDGPRRAA</sequence>
<feature type="transmembrane region" description="Helical" evidence="8">
    <location>
        <begin position="60"/>
        <end position="84"/>
    </location>
</feature>
<dbReference type="PANTHER" id="PTHR11058:SF9">
    <property type="entry name" value="NADH-UBIQUINONE OXIDOREDUCTASE CHAIN 3"/>
    <property type="match status" value="1"/>
</dbReference>
<keyword evidence="7" id="KW-0520">NAD</keyword>
<dbReference type="InterPro" id="IPR000440">
    <property type="entry name" value="NADH_UbQ/plastoQ_OxRdtase_su3"/>
</dbReference>
<protein>
    <recommendedName>
        <fullName evidence="7">NADH-quinone oxidoreductase subunit</fullName>
        <ecNumber evidence="7">7.1.1.-</ecNumber>
    </recommendedName>
</protein>
<name>A0ABM7X5D0_9BACT</name>
<proteinExistence type="inferred from homology"/>
<dbReference type="EMBL" id="AP025592">
    <property type="protein sequence ID" value="BDG07025.1"/>
    <property type="molecule type" value="Genomic_DNA"/>
</dbReference>
<evidence type="ECO:0000256" key="5">
    <source>
        <dbReference type="ARBA" id="ARBA00022989"/>
    </source>
</evidence>
<evidence type="ECO:0000256" key="3">
    <source>
        <dbReference type="ARBA" id="ARBA00022448"/>
    </source>
</evidence>
<dbReference type="Gene3D" id="1.20.58.1610">
    <property type="entry name" value="NADH:ubiquinone/plastoquinone oxidoreductase, chain 3"/>
    <property type="match status" value="1"/>
</dbReference>
<evidence type="ECO:0000256" key="7">
    <source>
        <dbReference type="RuleBase" id="RU003639"/>
    </source>
</evidence>
<evidence type="ECO:0000256" key="6">
    <source>
        <dbReference type="ARBA" id="ARBA00023136"/>
    </source>
</evidence>
<dbReference type="InterPro" id="IPR038430">
    <property type="entry name" value="NDAH_ubi_oxred_su3_sf"/>
</dbReference>
<keyword evidence="5 8" id="KW-1133">Transmembrane helix</keyword>
<keyword evidence="6 8" id="KW-0472">Membrane</keyword>
<comment type="function">
    <text evidence="7">NDH-1 shuttles electrons from NADH, via FMN and iron-sulfur (Fe-S) centers, to quinones in the respiratory chain.</text>
</comment>
<accession>A0ABM7X5D0</accession>
<comment type="similarity">
    <text evidence="2 7">Belongs to the complex I subunit 3 family.</text>
</comment>
<evidence type="ECO:0000256" key="8">
    <source>
        <dbReference type="SAM" id="Phobius"/>
    </source>
</evidence>
<keyword evidence="7" id="KW-0874">Quinone</keyword>
<evidence type="ECO:0000256" key="4">
    <source>
        <dbReference type="ARBA" id="ARBA00022692"/>
    </source>
</evidence>
<keyword evidence="3" id="KW-0813">Transport</keyword>
<evidence type="ECO:0000256" key="1">
    <source>
        <dbReference type="ARBA" id="ARBA00004370"/>
    </source>
</evidence>